<keyword evidence="2" id="KW-0472">Membrane</keyword>
<keyword evidence="2" id="KW-1133">Transmembrane helix</keyword>
<dbReference type="Proteomes" id="UP000242875">
    <property type="component" value="Unassembled WGS sequence"/>
</dbReference>
<keyword evidence="4" id="KW-1185">Reference proteome</keyword>
<organism evidence="3 4">
    <name type="scientific">Bifiguratus adelaidae</name>
    <dbReference type="NCBI Taxonomy" id="1938954"/>
    <lineage>
        <taxon>Eukaryota</taxon>
        <taxon>Fungi</taxon>
        <taxon>Fungi incertae sedis</taxon>
        <taxon>Mucoromycota</taxon>
        <taxon>Mucoromycotina</taxon>
        <taxon>Endogonomycetes</taxon>
        <taxon>Endogonales</taxon>
        <taxon>Endogonales incertae sedis</taxon>
        <taxon>Bifiguratus</taxon>
    </lineage>
</organism>
<proteinExistence type="predicted"/>
<dbReference type="EMBL" id="MVBO01000030">
    <property type="protein sequence ID" value="OZJ04774.1"/>
    <property type="molecule type" value="Genomic_DNA"/>
</dbReference>
<protein>
    <submittedName>
        <fullName evidence="3">Uncharacterized protein</fullName>
    </submittedName>
</protein>
<sequence>MLLREEPHQQKANVRPQRSGPNPYGIALLAAALVVGYYGFGVKKVTEAKDTVQENKQNPAKRVSVP</sequence>
<feature type="region of interest" description="Disordered" evidence="1">
    <location>
        <begin position="1"/>
        <end position="21"/>
    </location>
</feature>
<name>A0A261Y2P5_9FUNG</name>
<evidence type="ECO:0000256" key="2">
    <source>
        <dbReference type="SAM" id="Phobius"/>
    </source>
</evidence>
<gene>
    <name evidence="3" type="ORF">BZG36_01849</name>
</gene>
<accession>A0A261Y2P5</accession>
<evidence type="ECO:0000313" key="4">
    <source>
        <dbReference type="Proteomes" id="UP000242875"/>
    </source>
</evidence>
<evidence type="ECO:0000256" key="1">
    <source>
        <dbReference type="SAM" id="MobiDB-lite"/>
    </source>
</evidence>
<evidence type="ECO:0000313" key="3">
    <source>
        <dbReference type="EMBL" id="OZJ04774.1"/>
    </source>
</evidence>
<comment type="caution">
    <text evidence="3">The sequence shown here is derived from an EMBL/GenBank/DDBJ whole genome shotgun (WGS) entry which is preliminary data.</text>
</comment>
<keyword evidence="2" id="KW-0812">Transmembrane</keyword>
<feature type="transmembrane region" description="Helical" evidence="2">
    <location>
        <begin position="21"/>
        <end position="40"/>
    </location>
</feature>
<reference evidence="3 4" key="1">
    <citation type="journal article" date="2017" name="Mycologia">
        <title>Bifiguratus adelaidae, gen. et sp. nov., a new member of Mucoromycotina in endophytic and soil-dwelling habitats.</title>
        <authorList>
            <person name="Torres-Cruz T.J."/>
            <person name="Billingsley Tobias T.L."/>
            <person name="Almatruk M."/>
            <person name="Hesse C."/>
            <person name="Kuske C.R."/>
            <person name="Desiro A."/>
            <person name="Benucci G.M."/>
            <person name="Bonito G."/>
            <person name="Stajich J.E."/>
            <person name="Dunlap C."/>
            <person name="Arnold A.E."/>
            <person name="Porras-Alfaro A."/>
        </authorList>
    </citation>
    <scope>NUCLEOTIDE SEQUENCE [LARGE SCALE GENOMIC DNA]</scope>
    <source>
        <strain evidence="3 4">AZ0501</strain>
    </source>
</reference>
<dbReference type="AlphaFoldDB" id="A0A261Y2P5"/>